<proteinExistence type="predicted"/>
<keyword evidence="2" id="KW-1185">Reference proteome</keyword>
<evidence type="ECO:0000313" key="2">
    <source>
        <dbReference type="Proteomes" id="UP001304298"/>
    </source>
</evidence>
<dbReference type="Proteomes" id="UP001304298">
    <property type="component" value="Unassembled WGS sequence"/>
</dbReference>
<evidence type="ECO:0000313" key="1">
    <source>
        <dbReference type="EMBL" id="MEA5358766.1"/>
    </source>
</evidence>
<name>A0ABU5QXX4_9PSEU</name>
<sequence length="102" mass="11297">MCQLDGQRPKIFLTGGVQLEGHPHQRRPFRVEHHAVDRTAIDRDALVEVAHRRPVHCSAVSGSVGHFDLYVFATQAYLEPVEDVGHGLHALSHDTIAEVLAC</sequence>
<dbReference type="EMBL" id="JAYFSI010000001">
    <property type="protein sequence ID" value="MEA5358766.1"/>
    <property type="molecule type" value="Genomic_DNA"/>
</dbReference>
<gene>
    <name evidence="1" type="ORF">VA596_04400</name>
</gene>
<organism evidence="1 2">
    <name type="scientific">Amycolatopsis heterodermiae</name>
    <dbReference type="NCBI Taxonomy" id="3110235"/>
    <lineage>
        <taxon>Bacteria</taxon>
        <taxon>Bacillati</taxon>
        <taxon>Actinomycetota</taxon>
        <taxon>Actinomycetes</taxon>
        <taxon>Pseudonocardiales</taxon>
        <taxon>Pseudonocardiaceae</taxon>
        <taxon>Amycolatopsis</taxon>
    </lineage>
</organism>
<accession>A0ABU5QXX4</accession>
<reference evidence="1 2" key="1">
    <citation type="submission" date="2023-12" db="EMBL/GenBank/DDBJ databases">
        <title>Amycolatopsis sp. V23-08.</title>
        <authorList>
            <person name="Somphong A."/>
        </authorList>
    </citation>
    <scope>NUCLEOTIDE SEQUENCE [LARGE SCALE GENOMIC DNA]</scope>
    <source>
        <strain evidence="1 2">V23-08</strain>
    </source>
</reference>
<protein>
    <submittedName>
        <fullName evidence="1">Uncharacterized protein</fullName>
    </submittedName>
</protein>
<comment type="caution">
    <text evidence="1">The sequence shown here is derived from an EMBL/GenBank/DDBJ whole genome shotgun (WGS) entry which is preliminary data.</text>
</comment>